<dbReference type="OMA" id="NGCARNV"/>
<keyword evidence="5" id="KW-1185">Reference proteome</keyword>
<dbReference type="AlphaFoldDB" id="A0A0K9P1V3"/>
<dbReference type="PROSITE" id="PS51375">
    <property type="entry name" value="PPR"/>
    <property type="match status" value="15"/>
</dbReference>
<dbReference type="InterPro" id="IPR002885">
    <property type="entry name" value="PPR_rpt"/>
</dbReference>
<dbReference type="PANTHER" id="PTHR47941">
    <property type="entry name" value="PENTATRICOPEPTIDE REPEAT-CONTAINING PROTEIN 3, MITOCHONDRIAL"/>
    <property type="match status" value="1"/>
</dbReference>
<name>A0A0K9P1V3_ZOSMR</name>
<feature type="repeat" description="PPR" evidence="3">
    <location>
        <begin position="455"/>
        <end position="492"/>
    </location>
</feature>
<feature type="repeat" description="PPR" evidence="3">
    <location>
        <begin position="315"/>
        <end position="349"/>
    </location>
</feature>
<feature type="repeat" description="PPR" evidence="3">
    <location>
        <begin position="598"/>
        <end position="632"/>
    </location>
</feature>
<feature type="repeat" description="PPR" evidence="3">
    <location>
        <begin position="350"/>
        <end position="384"/>
    </location>
</feature>
<feature type="repeat" description="PPR" evidence="3">
    <location>
        <begin position="668"/>
        <end position="703"/>
    </location>
</feature>
<dbReference type="GO" id="GO:0003729">
    <property type="term" value="F:mRNA binding"/>
    <property type="evidence" value="ECO:0000318"/>
    <property type="project" value="GO_Central"/>
</dbReference>
<feature type="repeat" description="PPR" evidence="3">
    <location>
        <begin position="420"/>
        <end position="454"/>
    </location>
</feature>
<feature type="repeat" description="PPR" evidence="3">
    <location>
        <begin position="563"/>
        <end position="597"/>
    </location>
</feature>
<comment type="caution">
    <text evidence="4">The sequence shown here is derived from an EMBL/GenBank/DDBJ whole genome shotgun (WGS) entry which is preliminary data.</text>
</comment>
<accession>A0A0K9P1V3</accession>
<dbReference type="Proteomes" id="UP000036987">
    <property type="component" value="Unassembled WGS sequence"/>
</dbReference>
<dbReference type="OrthoDB" id="185373at2759"/>
<comment type="similarity">
    <text evidence="1">Belongs to the PPR family. P subfamily.</text>
</comment>
<evidence type="ECO:0000256" key="2">
    <source>
        <dbReference type="ARBA" id="ARBA00022737"/>
    </source>
</evidence>
<feature type="repeat" description="PPR" evidence="3">
    <location>
        <begin position="528"/>
        <end position="562"/>
    </location>
</feature>
<feature type="repeat" description="PPR" evidence="3">
    <location>
        <begin position="133"/>
        <end position="168"/>
    </location>
</feature>
<dbReference type="Gene3D" id="1.25.40.10">
    <property type="entry name" value="Tetratricopeptide repeat domain"/>
    <property type="match status" value="6"/>
</dbReference>
<evidence type="ECO:0000256" key="3">
    <source>
        <dbReference type="PROSITE-ProRule" id="PRU00708"/>
    </source>
</evidence>
<gene>
    <name evidence="4" type="ORF">ZOSMA_42G00080</name>
</gene>
<feature type="repeat" description="PPR" evidence="3">
    <location>
        <begin position="385"/>
        <end position="419"/>
    </location>
</feature>
<feature type="repeat" description="PPR" evidence="3">
    <location>
        <begin position="493"/>
        <end position="527"/>
    </location>
</feature>
<feature type="repeat" description="PPR" evidence="3">
    <location>
        <begin position="169"/>
        <end position="203"/>
    </location>
</feature>
<sequence length="775" mass="86825">MALSSLSTFHSLVKLHKSRHTSQFFPQNPAPLSFIPVGIQHRSSVDPLQVSDCFNTIHQISEDFTPVELLDILRTQKDPTSSLEILGWASKQENFVPAPFVYEEVLQQLGKNGSFNEMMDVIGCMKQSGAKIDQTTFFILVENYMRLSMFNEAVDVILKLMEEKGVEANTLSYNFLLNSLVENGKLKLVEDVYAEMTTRGVCPDVSTFNILIKGLCKAHLIRPAISMMEEMMPCFGILPDEITFTTLMQGLIEEGNMKAALKMKARMIEMECSPTNVTINLLIHGFCKQGKVEEALGFIQKESSASKRGSRFHPDRFTFNTLVNGLCQAGHVSHALEILDVMLQEGFDPDIITYNTLLSGLCKSGEIEDAIELVDEMTRRNCFPNMVSYNTLISTLCGRNRIEEAMELAHGLADKGLKPDIFTFNALIGGLCKVGDHGVALELFNEMKDGGCPPDEFTYNVLIDHFCSSHRGKQLGIALDLLKEMERSGCLRSVITYNTLIDGLCKNRRIEEAEEMFDQMDMQGISHDLVTYNSLIDGLCKNKRFNAATELMDQMLMEGLKPDKLTYNSLLSYHCKNGDIKRAADVMQTMSSNGCEPDMITYGTLIGGLCKAGRTQVASKLLRSIQMKGMVLAPHAYNPVIQALFKQNKTKEATRLFREMMEKGEPPDGLSYKIVFRGMCRGGGPIGEAVEFLMEMTEVGFIPEFTAFSMLAEGLLALAMEDTLVRVIDQVMMKARFDDQEIAMVRGLVRIRKFHDGLMTLGDLMDCRKPKSYFR</sequence>
<keyword evidence="2" id="KW-0677">Repeat</keyword>
<proteinExistence type="inferred from homology"/>
<dbReference type="FunFam" id="1.25.40.10:FF:000294">
    <property type="entry name" value="Pentatricopeptide repeat-containing protein At1g09900"/>
    <property type="match status" value="2"/>
</dbReference>
<dbReference type="Pfam" id="PF12854">
    <property type="entry name" value="PPR_1"/>
    <property type="match status" value="1"/>
</dbReference>
<evidence type="ECO:0000313" key="4">
    <source>
        <dbReference type="EMBL" id="KMZ62968.1"/>
    </source>
</evidence>
<dbReference type="Pfam" id="PF13041">
    <property type="entry name" value="PPR_2"/>
    <property type="match status" value="7"/>
</dbReference>
<reference evidence="5" key="1">
    <citation type="journal article" date="2016" name="Nature">
        <title>The genome of the seagrass Zostera marina reveals angiosperm adaptation to the sea.</title>
        <authorList>
            <person name="Olsen J.L."/>
            <person name="Rouze P."/>
            <person name="Verhelst B."/>
            <person name="Lin Y.-C."/>
            <person name="Bayer T."/>
            <person name="Collen J."/>
            <person name="Dattolo E."/>
            <person name="De Paoli E."/>
            <person name="Dittami S."/>
            <person name="Maumus F."/>
            <person name="Michel G."/>
            <person name="Kersting A."/>
            <person name="Lauritano C."/>
            <person name="Lohaus R."/>
            <person name="Toepel M."/>
            <person name="Tonon T."/>
            <person name="Vanneste K."/>
            <person name="Amirebrahimi M."/>
            <person name="Brakel J."/>
            <person name="Bostroem C."/>
            <person name="Chovatia M."/>
            <person name="Grimwood J."/>
            <person name="Jenkins J.W."/>
            <person name="Jueterbock A."/>
            <person name="Mraz A."/>
            <person name="Stam W.T."/>
            <person name="Tice H."/>
            <person name="Bornberg-Bauer E."/>
            <person name="Green P.J."/>
            <person name="Pearson G.A."/>
            <person name="Procaccini G."/>
            <person name="Duarte C.M."/>
            <person name="Schmutz J."/>
            <person name="Reusch T.B.H."/>
            <person name="Van de Peer Y."/>
        </authorList>
    </citation>
    <scope>NUCLEOTIDE SEQUENCE [LARGE SCALE GENOMIC DNA]</scope>
    <source>
        <strain evidence="5">cv. Finnish</strain>
    </source>
</reference>
<dbReference type="STRING" id="29655.A0A0K9P1V3"/>
<evidence type="ECO:0000256" key="1">
    <source>
        <dbReference type="ARBA" id="ARBA00007626"/>
    </source>
</evidence>
<dbReference type="NCBIfam" id="TIGR00756">
    <property type="entry name" value="PPR"/>
    <property type="match status" value="13"/>
</dbReference>
<organism evidence="4 5">
    <name type="scientific">Zostera marina</name>
    <name type="common">Eelgrass</name>
    <dbReference type="NCBI Taxonomy" id="29655"/>
    <lineage>
        <taxon>Eukaryota</taxon>
        <taxon>Viridiplantae</taxon>
        <taxon>Streptophyta</taxon>
        <taxon>Embryophyta</taxon>
        <taxon>Tracheophyta</taxon>
        <taxon>Spermatophyta</taxon>
        <taxon>Magnoliopsida</taxon>
        <taxon>Liliopsida</taxon>
        <taxon>Zosteraceae</taxon>
        <taxon>Zostera</taxon>
    </lineage>
</organism>
<evidence type="ECO:0000313" key="5">
    <source>
        <dbReference type="Proteomes" id="UP000036987"/>
    </source>
</evidence>
<dbReference type="EMBL" id="LFYR01001279">
    <property type="protein sequence ID" value="KMZ62968.1"/>
    <property type="molecule type" value="Genomic_DNA"/>
</dbReference>
<feature type="repeat" description="PPR" evidence="3">
    <location>
        <begin position="204"/>
        <end position="239"/>
    </location>
</feature>
<protein>
    <submittedName>
        <fullName evidence="4">Pentatricopeptide repeat-containing protein</fullName>
    </submittedName>
</protein>
<feature type="repeat" description="PPR" evidence="3">
    <location>
        <begin position="240"/>
        <end position="274"/>
    </location>
</feature>
<feature type="repeat" description="PPR" evidence="3">
    <location>
        <begin position="633"/>
        <end position="667"/>
    </location>
</feature>
<dbReference type="InterPro" id="IPR011990">
    <property type="entry name" value="TPR-like_helical_dom_sf"/>
</dbReference>